<proteinExistence type="predicted"/>
<organism evidence="1 2">
    <name type="scientific">Candidatus Harrisonbacteria bacterium CG10_big_fil_rev_8_21_14_0_10_38_8</name>
    <dbReference type="NCBI Taxonomy" id="1974582"/>
    <lineage>
        <taxon>Bacteria</taxon>
        <taxon>Candidatus Harrisoniibacteriota</taxon>
    </lineage>
</organism>
<reference evidence="2" key="1">
    <citation type="submission" date="2017-09" db="EMBL/GenBank/DDBJ databases">
        <title>Depth-based differentiation of microbial function through sediment-hosted aquifers and enrichment of novel symbionts in the deep terrestrial subsurface.</title>
        <authorList>
            <person name="Probst A.J."/>
            <person name="Ladd B."/>
            <person name="Jarett J.K."/>
            <person name="Geller-Mcgrath D.E."/>
            <person name="Sieber C.M.K."/>
            <person name="Emerson J.B."/>
            <person name="Anantharaman K."/>
            <person name="Thomas B.C."/>
            <person name="Malmstrom R."/>
            <person name="Stieglmeier M."/>
            <person name="Klingl A."/>
            <person name="Woyke T."/>
            <person name="Ryan C.M."/>
            <person name="Banfield J.F."/>
        </authorList>
    </citation>
    <scope>NUCLEOTIDE SEQUENCE [LARGE SCALE GENOMIC DNA]</scope>
</reference>
<dbReference type="GO" id="GO:0016020">
    <property type="term" value="C:membrane"/>
    <property type="evidence" value="ECO:0007669"/>
    <property type="project" value="InterPro"/>
</dbReference>
<name>A0A2M6WK33_9BACT</name>
<evidence type="ECO:0000313" key="2">
    <source>
        <dbReference type="Proteomes" id="UP000229112"/>
    </source>
</evidence>
<dbReference type="Proteomes" id="UP000229112">
    <property type="component" value="Unassembled WGS sequence"/>
</dbReference>
<protein>
    <submittedName>
        <fullName evidence="1">Uncharacterized protein</fullName>
    </submittedName>
</protein>
<dbReference type="EMBL" id="PFAY01000011">
    <property type="protein sequence ID" value="PIT93150.1"/>
    <property type="molecule type" value="Genomic_DNA"/>
</dbReference>
<dbReference type="InterPro" id="IPR005331">
    <property type="entry name" value="Sulfotransferase"/>
</dbReference>
<dbReference type="AlphaFoldDB" id="A0A2M6WK33"/>
<gene>
    <name evidence="1" type="ORF">COU06_01540</name>
</gene>
<comment type="caution">
    <text evidence="1">The sequence shown here is derived from an EMBL/GenBank/DDBJ whole genome shotgun (WGS) entry which is preliminary data.</text>
</comment>
<accession>A0A2M6WK33</accession>
<dbReference type="GO" id="GO:0008146">
    <property type="term" value="F:sulfotransferase activity"/>
    <property type="evidence" value="ECO:0007669"/>
    <property type="project" value="InterPro"/>
</dbReference>
<evidence type="ECO:0000313" key="1">
    <source>
        <dbReference type="EMBL" id="PIT93150.1"/>
    </source>
</evidence>
<sequence>MRIFLQPCQEQILEARNKLKNIKEPIAISWVDLTNNQVEIEKCRTNFNSLQKISFAEFIDIGTYILSLPNPDPHFQPQYLHLYRDLRLLPDFIYKLEEIDSEWSKVCKILGVNIKLSQENKTLRKDTPKDFLDNKLRKKVHSLYVEDFKKFNY</sequence>
<dbReference type="Pfam" id="PF03567">
    <property type="entry name" value="Sulfotransfer_2"/>
    <property type="match status" value="1"/>
</dbReference>